<feature type="non-terminal residue" evidence="2">
    <location>
        <position position="1"/>
    </location>
</feature>
<feature type="compositionally biased region" description="Low complexity" evidence="1">
    <location>
        <begin position="158"/>
        <end position="178"/>
    </location>
</feature>
<evidence type="ECO:0000313" key="2">
    <source>
        <dbReference type="EMBL" id="KAF2846610.1"/>
    </source>
</evidence>
<accession>A0A6A7ATH0</accession>
<dbReference type="Proteomes" id="UP000799423">
    <property type="component" value="Unassembled WGS sequence"/>
</dbReference>
<evidence type="ECO:0000256" key="1">
    <source>
        <dbReference type="SAM" id="MobiDB-lite"/>
    </source>
</evidence>
<organism evidence="2 3">
    <name type="scientific">Plenodomus tracheiphilus IPT5</name>
    <dbReference type="NCBI Taxonomy" id="1408161"/>
    <lineage>
        <taxon>Eukaryota</taxon>
        <taxon>Fungi</taxon>
        <taxon>Dikarya</taxon>
        <taxon>Ascomycota</taxon>
        <taxon>Pezizomycotina</taxon>
        <taxon>Dothideomycetes</taxon>
        <taxon>Pleosporomycetidae</taxon>
        <taxon>Pleosporales</taxon>
        <taxon>Pleosporineae</taxon>
        <taxon>Leptosphaeriaceae</taxon>
        <taxon>Plenodomus</taxon>
    </lineage>
</organism>
<protein>
    <submittedName>
        <fullName evidence="2">Uncharacterized protein</fullName>
    </submittedName>
</protein>
<dbReference type="AlphaFoldDB" id="A0A6A7ATH0"/>
<gene>
    <name evidence="2" type="ORF">T440DRAFT_359224</name>
</gene>
<dbReference type="OrthoDB" id="3791842at2759"/>
<feature type="region of interest" description="Disordered" evidence="1">
    <location>
        <begin position="144"/>
        <end position="178"/>
    </location>
</feature>
<dbReference type="EMBL" id="MU006333">
    <property type="protein sequence ID" value="KAF2846610.1"/>
    <property type="molecule type" value="Genomic_DNA"/>
</dbReference>
<keyword evidence="3" id="KW-1185">Reference proteome</keyword>
<evidence type="ECO:0000313" key="3">
    <source>
        <dbReference type="Proteomes" id="UP000799423"/>
    </source>
</evidence>
<name>A0A6A7ATH0_9PLEO</name>
<sequence>IATFIATAAAAPDPLVTPRAVVAPRQDDPALLGWLDASNGQYSDRRTCDYPATLSTSATLAQCCSPSSPCTFWQSCSAGTLFAGPSTSLFCDQGYCNTAVLVNTIGASSGPGYLGCWATSLGSGAFTVIRDVGGAVATASVSETSTSEVSSRVEESVSRSLSGSAETTSATGSSAGAGASTTAAGAAGGAAKPLTGVFGLVAVVFG</sequence>
<reference evidence="2" key="1">
    <citation type="submission" date="2020-01" db="EMBL/GenBank/DDBJ databases">
        <authorList>
            <consortium name="DOE Joint Genome Institute"/>
            <person name="Haridas S."/>
            <person name="Albert R."/>
            <person name="Binder M."/>
            <person name="Bloem J."/>
            <person name="Labutti K."/>
            <person name="Salamov A."/>
            <person name="Andreopoulos B."/>
            <person name="Baker S.E."/>
            <person name="Barry K."/>
            <person name="Bills G."/>
            <person name="Bluhm B.H."/>
            <person name="Cannon C."/>
            <person name="Castanera R."/>
            <person name="Culley D.E."/>
            <person name="Daum C."/>
            <person name="Ezra D."/>
            <person name="Gonzalez J.B."/>
            <person name="Henrissat B."/>
            <person name="Kuo A."/>
            <person name="Liang C."/>
            <person name="Lipzen A."/>
            <person name="Lutzoni F."/>
            <person name="Magnuson J."/>
            <person name="Mondo S."/>
            <person name="Nolan M."/>
            <person name="Ohm R."/>
            <person name="Pangilinan J."/>
            <person name="Park H.-J."/>
            <person name="Ramirez L."/>
            <person name="Alfaro M."/>
            <person name="Sun H."/>
            <person name="Tritt A."/>
            <person name="Yoshinaga Y."/>
            <person name="Zwiers L.-H."/>
            <person name="Turgeon B.G."/>
            <person name="Goodwin S.B."/>
            <person name="Spatafora J.W."/>
            <person name="Crous P.W."/>
            <person name="Grigoriev I.V."/>
        </authorList>
    </citation>
    <scope>NUCLEOTIDE SEQUENCE</scope>
    <source>
        <strain evidence="2">IPT5</strain>
    </source>
</reference>
<feature type="non-terminal residue" evidence="2">
    <location>
        <position position="206"/>
    </location>
</feature>
<proteinExistence type="predicted"/>